<dbReference type="PANTHER" id="PTHR45947">
    <property type="entry name" value="SULFOQUINOVOSYL TRANSFERASE SQD2"/>
    <property type="match status" value="1"/>
</dbReference>
<accession>A0A7C4LJ70</accession>
<feature type="domain" description="Glycosyl transferase family 1" evidence="1">
    <location>
        <begin position="228"/>
        <end position="288"/>
    </location>
</feature>
<keyword evidence="2" id="KW-0808">Transferase</keyword>
<dbReference type="AlphaFoldDB" id="A0A7C4LJ70"/>
<dbReference type="Gene3D" id="3.40.50.2000">
    <property type="entry name" value="Glycogen Phosphorylase B"/>
    <property type="match status" value="1"/>
</dbReference>
<dbReference type="InterPro" id="IPR050194">
    <property type="entry name" value="Glycosyltransferase_grp1"/>
</dbReference>
<sequence>MEEICVIGYPSRLGGADTELDHQIRVWQALGLKVHLIHTGPLDDNLRAMRMEERGCVVHTPGDWGACKGMHVISYCNGEFLKHLEAIKLYARTTTFVNCMTWLFDLEKEMHRRGLIDCFLYQTDHAREKVEGELKSINEKFRWFKVRPYFHLDEFPYRDDRPEDKFRFARISREDLGKYHSAQLWVYETMVAPVLKEGVMLGVNDQIRGKIGQEPNWIKAYPAGSLSVHEVYRHAHCIIQMTETYENLPRVGFEAMASGCLLIVDDRGGWRELVQHGQTGFLCKDQREFVYYASRTAFEREERRLMAASARQWLEANWGMEQAKQEWARFFEHLETLPVGGKP</sequence>
<dbReference type="Pfam" id="PF00534">
    <property type="entry name" value="Glycos_transf_1"/>
    <property type="match status" value="1"/>
</dbReference>
<protein>
    <submittedName>
        <fullName evidence="2">Glycosyltransferase</fullName>
    </submittedName>
</protein>
<name>A0A7C4LJ70_9PLAN</name>
<dbReference type="InterPro" id="IPR001296">
    <property type="entry name" value="Glyco_trans_1"/>
</dbReference>
<gene>
    <name evidence="2" type="ORF">ENS64_02320</name>
</gene>
<dbReference type="SUPFAM" id="SSF53756">
    <property type="entry name" value="UDP-Glycosyltransferase/glycogen phosphorylase"/>
    <property type="match status" value="1"/>
</dbReference>
<reference evidence="2" key="1">
    <citation type="journal article" date="2020" name="mSystems">
        <title>Genome- and Community-Level Interaction Insights into Carbon Utilization and Element Cycling Functions of Hydrothermarchaeota in Hydrothermal Sediment.</title>
        <authorList>
            <person name="Zhou Z."/>
            <person name="Liu Y."/>
            <person name="Xu W."/>
            <person name="Pan J."/>
            <person name="Luo Z.H."/>
            <person name="Li M."/>
        </authorList>
    </citation>
    <scope>NUCLEOTIDE SEQUENCE [LARGE SCALE GENOMIC DNA]</scope>
    <source>
        <strain evidence="2">SpSt-508</strain>
    </source>
</reference>
<evidence type="ECO:0000259" key="1">
    <source>
        <dbReference type="Pfam" id="PF00534"/>
    </source>
</evidence>
<organism evidence="2">
    <name type="scientific">Schlesneria paludicola</name>
    <dbReference type="NCBI Taxonomy" id="360056"/>
    <lineage>
        <taxon>Bacteria</taxon>
        <taxon>Pseudomonadati</taxon>
        <taxon>Planctomycetota</taxon>
        <taxon>Planctomycetia</taxon>
        <taxon>Planctomycetales</taxon>
        <taxon>Planctomycetaceae</taxon>
        <taxon>Schlesneria</taxon>
    </lineage>
</organism>
<dbReference type="PANTHER" id="PTHR45947:SF3">
    <property type="entry name" value="SULFOQUINOVOSYL TRANSFERASE SQD2"/>
    <property type="match status" value="1"/>
</dbReference>
<evidence type="ECO:0000313" key="2">
    <source>
        <dbReference type="EMBL" id="HGT38093.1"/>
    </source>
</evidence>
<dbReference type="EMBL" id="DSVQ01000005">
    <property type="protein sequence ID" value="HGT38093.1"/>
    <property type="molecule type" value="Genomic_DNA"/>
</dbReference>
<dbReference type="GO" id="GO:0016757">
    <property type="term" value="F:glycosyltransferase activity"/>
    <property type="evidence" value="ECO:0007669"/>
    <property type="project" value="InterPro"/>
</dbReference>
<comment type="caution">
    <text evidence="2">The sequence shown here is derived from an EMBL/GenBank/DDBJ whole genome shotgun (WGS) entry which is preliminary data.</text>
</comment>
<proteinExistence type="predicted"/>